<feature type="region of interest" description="Disordered" evidence="4">
    <location>
        <begin position="183"/>
        <end position="204"/>
    </location>
</feature>
<dbReference type="GeneID" id="9662655"/>
<dbReference type="InterPro" id="IPR011333">
    <property type="entry name" value="SKP1/BTB/POZ_sf"/>
</dbReference>
<organism evidence="8">
    <name type="scientific">Selaginella moellendorffii</name>
    <name type="common">Spikemoss</name>
    <dbReference type="NCBI Taxonomy" id="88036"/>
    <lineage>
        <taxon>Eukaryota</taxon>
        <taxon>Viridiplantae</taxon>
        <taxon>Streptophyta</taxon>
        <taxon>Embryophyta</taxon>
        <taxon>Tracheophyta</taxon>
        <taxon>Lycopodiopsida</taxon>
        <taxon>Selaginellales</taxon>
        <taxon>Selaginellaceae</taxon>
        <taxon>Selaginella</taxon>
    </lineage>
</organism>
<feature type="domain" description="BTB" evidence="5">
    <location>
        <begin position="35"/>
        <end position="103"/>
    </location>
</feature>
<keyword evidence="3" id="KW-0833">Ubl conjugation pathway</keyword>
<evidence type="ECO:0000259" key="6">
    <source>
        <dbReference type="PROSITE" id="PS51649"/>
    </source>
</evidence>
<dbReference type="Pfam" id="PF00651">
    <property type="entry name" value="BTB"/>
    <property type="match status" value="1"/>
</dbReference>
<dbReference type="InterPro" id="IPR043454">
    <property type="entry name" value="NPH3/RPT2-like"/>
</dbReference>
<feature type="domain" description="NPH3" evidence="6">
    <location>
        <begin position="215"/>
        <end position="501"/>
    </location>
</feature>
<dbReference type="AlphaFoldDB" id="D8SXV6"/>
<dbReference type="InParanoid" id="D8SXV6"/>
<keyword evidence="2" id="KW-0597">Phosphoprotein</keyword>
<dbReference type="PANTHER" id="PTHR32370">
    <property type="entry name" value="OS12G0117600 PROTEIN"/>
    <property type="match status" value="1"/>
</dbReference>
<dbReference type="KEGG" id="smo:SELMODRAFT_447227"/>
<feature type="compositionally biased region" description="Polar residues" evidence="4">
    <location>
        <begin position="579"/>
        <end position="590"/>
    </location>
</feature>
<feature type="region of interest" description="Disordered" evidence="4">
    <location>
        <begin position="521"/>
        <end position="545"/>
    </location>
</feature>
<feature type="compositionally biased region" description="Polar residues" evidence="4">
    <location>
        <begin position="529"/>
        <end position="543"/>
    </location>
</feature>
<dbReference type="FunCoup" id="D8SXV6">
    <property type="interactions" value="28"/>
</dbReference>
<proteinExistence type="predicted"/>
<evidence type="ECO:0000256" key="2">
    <source>
        <dbReference type="ARBA" id="ARBA00022553"/>
    </source>
</evidence>
<keyword evidence="8" id="KW-1185">Reference proteome</keyword>
<dbReference type="InterPro" id="IPR000210">
    <property type="entry name" value="BTB/POZ_dom"/>
</dbReference>
<dbReference type="OrthoDB" id="624345at2759"/>
<dbReference type="OMA" id="VMPKQEG"/>
<sequence>MVGVMPKQEGKRLVSRTSYNKKRTGQWIMSADVPTDVVVEAAGTSFSLHKFPLVARCGRIRRAVAEAREMDLSRIEFPDVPGGAETFELAAKFCYGINFEITTANVAALRCAAEYLEMKDEYGQGNLLGRTEAFVNEVVLPSFANSLCVLHSCEELLPIAEDNNLVSRCIDAIASIACKDQKPASSLSSSDYGSSGRLGSKGKPNATLPKSAFTEWWAEDLSLLRIDFYQRVLEAMKSKGVREESLWGTLMHYAQQSLKGLNRAPTGGRGLMKVQENTAALEHEQRILVETIVSLLPREKNIASCSFLFGLLRTAIILDTTVACRLDIEKRIALQLDQATLDDLLVPSFSYNGETLFDVDIVQRILTNFIQQHENDDLPEAQTTYESDGLATPTQTSVSKVAKLMDGYLAEIAPDANLKVNKFVAIGELLPDYARAIDDGLYRAVDIYLKAHPNLGEQERKKICRLLSAQKLSQEACCHAAQNDRLPAHFAIQVLYFEQVRIRTEMGSTLFMDDPNLSHFSGGRGGPSGTVSAAMSPRDNYSSLRRENRELKLEIARMRMRLSELEKSHNNMKQDIEKTTSSANLAQTVSRRLHRLNPFSRRSSKESDSFSKASEGSHSQKPSRDRRHSYS</sequence>
<accession>D8SXV6</accession>
<evidence type="ECO:0000259" key="5">
    <source>
        <dbReference type="PROSITE" id="PS50097"/>
    </source>
</evidence>
<dbReference type="eggNOG" id="ENOG502QRW3">
    <property type="taxonomic scope" value="Eukaryota"/>
</dbReference>
<evidence type="ECO:0000256" key="1">
    <source>
        <dbReference type="ARBA" id="ARBA00004906"/>
    </source>
</evidence>
<dbReference type="UniPathway" id="UPA00143"/>
<dbReference type="STRING" id="88036.D8SXV6"/>
<reference evidence="7 8" key="1">
    <citation type="journal article" date="2011" name="Science">
        <title>The Selaginella genome identifies genetic changes associated with the evolution of vascular plants.</title>
        <authorList>
            <person name="Banks J.A."/>
            <person name="Nishiyama T."/>
            <person name="Hasebe M."/>
            <person name="Bowman J.L."/>
            <person name="Gribskov M."/>
            <person name="dePamphilis C."/>
            <person name="Albert V.A."/>
            <person name="Aono N."/>
            <person name="Aoyama T."/>
            <person name="Ambrose B.A."/>
            <person name="Ashton N.W."/>
            <person name="Axtell M.J."/>
            <person name="Barker E."/>
            <person name="Barker M.S."/>
            <person name="Bennetzen J.L."/>
            <person name="Bonawitz N.D."/>
            <person name="Chapple C."/>
            <person name="Cheng C."/>
            <person name="Correa L.G."/>
            <person name="Dacre M."/>
            <person name="DeBarry J."/>
            <person name="Dreyer I."/>
            <person name="Elias M."/>
            <person name="Engstrom E.M."/>
            <person name="Estelle M."/>
            <person name="Feng L."/>
            <person name="Finet C."/>
            <person name="Floyd S.K."/>
            <person name="Frommer W.B."/>
            <person name="Fujita T."/>
            <person name="Gramzow L."/>
            <person name="Gutensohn M."/>
            <person name="Harholt J."/>
            <person name="Hattori M."/>
            <person name="Heyl A."/>
            <person name="Hirai T."/>
            <person name="Hiwatashi Y."/>
            <person name="Ishikawa M."/>
            <person name="Iwata M."/>
            <person name="Karol K.G."/>
            <person name="Koehler B."/>
            <person name="Kolukisaoglu U."/>
            <person name="Kubo M."/>
            <person name="Kurata T."/>
            <person name="Lalonde S."/>
            <person name="Li K."/>
            <person name="Li Y."/>
            <person name="Litt A."/>
            <person name="Lyons E."/>
            <person name="Manning G."/>
            <person name="Maruyama T."/>
            <person name="Michael T.P."/>
            <person name="Mikami K."/>
            <person name="Miyazaki S."/>
            <person name="Morinaga S."/>
            <person name="Murata T."/>
            <person name="Mueller-Roeber B."/>
            <person name="Nelson D.R."/>
            <person name="Obara M."/>
            <person name="Oguri Y."/>
            <person name="Olmstead R.G."/>
            <person name="Onodera N."/>
            <person name="Petersen B.L."/>
            <person name="Pils B."/>
            <person name="Prigge M."/>
            <person name="Rensing S.A."/>
            <person name="Riano-Pachon D.M."/>
            <person name="Roberts A.W."/>
            <person name="Sato Y."/>
            <person name="Scheller H.V."/>
            <person name="Schulz B."/>
            <person name="Schulz C."/>
            <person name="Shakirov E.V."/>
            <person name="Shibagaki N."/>
            <person name="Shinohara N."/>
            <person name="Shippen D.E."/>
            <person name="Soerensen I."/>
            <person name="Sotooka R."/>
            <person name="Sugimoto N."/>
            <person name="Sugita M."/>
            <person name="Sumikawa N."/>
            <person name="Tanurdzic M."/>
            <person name="Theissen G."/>
            <person name="Ulvskov P."/>
            <person name="Wakazuki S."/>
            <person name="Weng J.K."/>
            <person name="Willats W.W."/>
            <person name="Wipf D."/>
            <person name="Wolf P.G."/>
            <person name="Yang L."/>
            <person name="Zimmer A.D."/>
            <person name="Zhu Q."/>
            <person name="Mitros T."/>
            <person name="Hellsten U."/>
            <person name="Loque D."/>
            <person name="Otillar R."/>
            <person name="Salamov A."/>
            <person name="Schmutz J."/>
            <person name="Shapiro H."/>
            <person name="Lindquist E."/>
            <person name="Lucas S."/>
            <person name="Rokhsar D."/>
            <person name="Grigoriev I.V."/>
        </authorList>
    </citation>
    <scope>NUCLEOTIDE SEQUENCE [LARGE SCALE GENOMIC DNA]</scope>
</reference>
<feature type="region of interest" description="Disordered" evidence="4">
    <location>
        <begin position="566"/>
        <end position="631"/>
    </location>
</feature>
<feature type="compositionally biased region" description="Basic and acidic residues" evidence="4">
    <location>
        <begin position="566"/>
        <end position="578"/>
    </location>
</feature>
<dbReference type="EMBL" id="GL377652">
    <property type="protein sequence ID" value="EFJ10686.1"/>
    <property type="molecule type" value="Genomic_DNA"/>
</dbReference>
<evidence type="ECO:0000256" key="3">
    <source>
        <dbReference type="ARBA" id="ARBA00022786"/>
    </source>
</evidence>
<dbReference type="FunFam" id="3.30.710.10:FF:000168">
    <property type="entry name" value="BTB/POZ domain-containing protein At1g03010"/>
    <property type="match status" value="1"/>
</dbReference>
<dbReference type="Proteomes" id="UP000001514">
    <property type="component" value="Unassembled WGS sequence"/>
</dbReference>
<dbReference type="GO" id="GO:0016567">
    <property type="term" value="P:protein ubiquitination"/>
    <property type="evidence" value="ECO:0007669"/>
    <property type="project" value="UniProtKB-UniPathway"/>
</dbReference>
<evidence type="ECO:0000313" key="7">
    <source>
        <dbReference type="EMBL" id="EFJ10686.1"/>
    </source>
</evidence>
<protein>
    <submittedName>
        <fullName evidence="7">Uncharacterized protein RPT2C-2</fullName>
    </submittedName>
</protein>
<dbReference type="PROSITE" id="PS50097">
    <property type="entry name" value="BTB"/>
    <property type="match status" value="1"/>
</dbReference>
<comment type="pathway">
    <text evidence="1">Protein modification; protein ubiquitination.</text>
</comment>
<evidence type="ECO:0000256" key="4">
    <source>
        <dbReference type="SAM" id="MobiDB-lite"/>
    </source>
</evidence>
<dbReference type="Gene3D" id="3.30.710.10">
    <property type="entry name" value="Potassium Channel Kv1.1, Chain A"/>
    <property type="match status" value="1"/>
</dbReference>
<name>D8SXV6_SELML</name>
<gene>
    <name evidence="7" type="primary">RPT2C-2</name>
    <name evidence="7" type="ORF">SELMODRAFT_447227</name>
</gene>
<dbReference type="Gramene" id="EFJ10686">
    <property type="protein sequence ID" value="EFJ10686"/>
    <property type="gene ID" value="SELMODRAFT_447227"/>
</dbReference>
<dbReference type="HOGENOM" id="CLU_005994_6_2_1"/>
<dbReference type="SUPFAM" id="SSF54695">
    <property type="entry name" value="POZ domain"/>
    <property type="match status" value="1"/>
</dbReference>
<dbReference type="InterPro" id="IPR027356">
    <property type="entry name" value="NPH3_dom"/>
</dbReference>
<dbReference type="PROSITE" id="PS51649">
    <property type="entry name" value="NPH3"/>
    <property type="match status" value="1"/>
</dbReference>
<dbReference type="Pfam" id="PF03000">
    <property type="entry name" value="NPH3"/>
    <property type="match status" value="1"/>
</dbReference>
<feature type="compositionally biased region" description="Low complexity" evidence="4">
    <location>
        <begin position="185"/>
        <end position="198"/>
    </location>
</feature>
<evidence type="ECO:0000313" key="8">
    <source>
        <dbReference type="Proteomes" id="UP000001514"/>
    </source>
</evidence>